<evidence type="ECO:0008006" key="4">
    <source>
        <dbReference type="Google" id="ProtNLM"/>
    </source>
</evidence>
<name>A0A1E4STW2_9ASCO</name>
<dbReference type="EMBL" id="KV453870">
    <property type="protein sequence ID" value="ODV82944.1"/>
    <property type="molecule type" value="Genomic_DNA"/>
</dbReference>
<dbReference type="AlphaFoldDB" id="A0A1E4STW2"/>
<keyword evidence="3" id="KW-1185">Reference proteome</keyword>
<dbReference type="GO" id="GO:0003676">
    <property type="term" value="F:nucleic acid binding"/>
    <property type="evidence" value="ECO:0007669"/>
    <property type="project" value="InterPro"/>
</dbReference>
<dbReference type="Proteomes" id="UP000094801">
    <property type="component" value="Unassembled WGS sequence"/>
</dbReference>
<proteinExistence type="predicted"/>
<evidence type="ECO:0000256" key="1">
    <source>
        <dbReference type="SAM" id="MobiDB-lite"/>
    </source>
</evidence>
<evidence type="ECO:0000313" key="2">
    <source>
        <dbReference type="EMBL" id="ODV82944.1"/>
    </source>
</evidence>
<dbReference type="GO" id="GO:0008270">
    <property type="term" value="F:zinc ion binding"/>
    <property type="evidence" value="ECO:0007669"/>
    <property type="project" value="InterPro"/>
</dbReference>
<dbReference type="Pfam" id="PF16588">
    <property type="entry name" value="zf-C2H2_10"/>
    <property type="match status" value="1"/>
</dbReference>
<dbReference type="SUPFAM" id="SSF57756">
    <property type="entry name" value="Retrovirus zinc finger-like domains"/>
    <property type="match status" value="1"/>
</dbReference>
<protein>
    <recommendedName>
        <fullName evidence="4">CCHC-type domain-containing protein</fullName>
    </recommendedName>
</protein>
<dbReference type="InterPro" id="IPR036875">
    <property type="entry name" value="Znf_CCHC_sf"/>
</dbReference>
<organism evidence="2 3">
    <name type="scientific">[Candida] arabinofermentans NRRL YB-2248</name>
    <dbReference type="NCBI Taxonomy" id="983967"/>
    <lineage>
        <taxon>Eukaryota</taxon>
        <taxon>Fungi</taxon>
        <taxon>Dikarya</taxon>
        <taxon>Ascomycota</taxon>
        <taxon>Saccharomycotina</taxon>
        <taxon>Pichiomycetes</taxon>
        <taxon>Pichiales</taxon>
        <taxon>Pichiaceae</taxon>
        <taxon>Ogataea</taxon>
        <taxon>Ogataea/Candida clade</taxon>
    </lineage>
</organism>
<accession>A0A1E4STW2</accession>
<feature type="compositionally biased region" description="Low complexity" evidence="1">
    <location>
        <begin position="99"/>
        <end position="120"/>
    </location>
</feature>
<gene>
    <name evidence="2" type="ORF">CANARDRAFT_30415</name>
</gene>
<sequence>MTHQLTPEEIQSKFTELNLKISTLAELVSNKEHKFNTEKLKYESMLNDISNSVTKLNNSRKTSQDVESGMVLVDAEQLSNLVELVNSIRSQSMEVNDKSIPSTNTSTTPPPTTSTYNVKKSNSKNKKGICSYCSQIGHKRSECPLKLYGETNI</sequence>
<evidence type="ECO:0000313" key="3">
    <source>
        <dbReference type="Proteomes" id="UP000094801"/>
    </source>
</evidence>
<feature type="region of interest" description="Disordered" evidence="1">
    <location>
        <begin position="92"/>
        <end position="121"/>
    </location>
</feature>
<reference evidence="3" key="1">
    <citation type="submission" date="2016-04" db="EMBL/GenBank/DDBJ databases">
        <title>Comparative genomics of biotechnologically important yeasts.</title>
        <authorList>
            <consortium name="DOE Joint Genome Institute"/>
            <person name="Riley R."/>
            <person name="Haridas S."/>
            <person name="Wolfe K.H."/>
            <person name="Lopes M.R."/>
            <person name="Hittinger C.T."/>
            <person name="Goker M."/>
            <person name="Salamov A."/>
            <person name="Wisecaver J."/>
            <person name="Long T.M."/>
            <person name="Aerts A.L."/>
            <person name="Barry K."/>
            <person name="Choi C."/>
            <person name="Clum A."/>
            <person name="Coughlan A.Y."/>
            <person name="Deshpande S."/>
            <person name="Douglass A.P."/>
            <person name="Hanson S.J."/>
            <person name="Klenk H.-P."/>
            <person name="Labutti K."/>
            <person name="Lapidus A."/>
            <person name="Lindquist E."/>
            <person name="Lipzen A."/>
            <person name="Meier-Kolthoff J.P."/>
            <person name="Ohm R.A."/>
            <person name="Otillar R.P."/>
            <person name="Pangilinan J."/>
            <person name="Peng Y."/>
            <person name="Rokas A."/>
            <person name="Rosa C.A."/>
            <person name="Scheuner C."/>
            <person name="Sibirny A.A."/>
            <person name="Slot J.C."/>
            <person name="Stielow J.B."/>
            <person name="Sun H."/>
            <person name="Kurtzman C.P."/>
            <person name="Blackwell M."/>
            <person name="Grigoriev I.V."/>
            <person name="Jeffries T.W."/>
        </authorList>
    </citation>
    <scope>NUCLEOTIDE SEQUENCE [LARGE SCALE GENOMIC DNA]</scope>
    <source>
        <strain evidence="3">NRRL YB-2248</strain>
    </source>
</reference>